<feature type="domain" description="Dienelactone hydrolase" evidence="2">
    <location>
        <begin position="62"/>
        <end position="262"/>
    </location>
</feature>
<evidence type="ECO:0000313" key="3">
    <source>
        <dbReference type="Proteomes" id="UP000694888"/>
    </source>
</evidence>
<gene>
    <name evidence="4" type="primary">LOC101847027</name>
</gene>
<name>A0ABM0JIR6_APLCA</name>
<reference evidence="4" key="1">
    <citation type="submission" date="2025-08" db="UniProtKB">
        <authorList>
            <consortium name="RefSeq"/>
        </authorList>
    </citation>
    <scope>IDENTIFICATION</scope>
</reference>
<sequence>MRRSSYNLAKASGKESGRGQSSEQKTGTSDESFRSLSTMAAPQKIQVDSANKAGKCPAILCDAENSKAGIIVLQEWWGLNQQIQDCGKEVSCGSKMVTLVPDLYRGKVAVDNETAGHYMGDLDWKGAIDDIQGCAQYLKGKGCVKVGVTGFCMGGALSMAAAALVPEIDAAVPFYGIPSAELCDVTTIKVPLQCHFGDKDSVAGFSSPAEWKPLKAKLEAALKSLEFYNYDCDHAFTNKTGANYNPDAAKLAFSRMFQFFQKNLS</sequence>
<organism evidence="3 4">
    <name type="scientific">Aplysia californica</name>
    <name type="common">California sea hare</name>
    <dbReference type="NCBI Taxonomy" id="6500"/>
    <lineage>
        <taxon>Eukaryota</taxon>
        <taxon>Metazoa</taxon>
        <taxon>Spiralia</taxon>
        <taxon>Lophotrochozoa</taxon>
        <taxon>Mollusca</taxon>
        <taxon>Gastropoda</taxon>
        <taxon>Heterobranchia</taxon>
        <taxon>Euthyneura</taxon>
        <taxon>Tectipleura</taxon>
        <taxon>Aplysiida</taxon>
        <taxon>Aplysioidea</taxon>
        <taxon>Aplysiidae</taxon>
        <taxon>Aplysia</taxon>
    </lineage>
</organism>
<accession>A0ABM0JIR6</accession>
<feature type="region of interest" description="Disordered" evidence="1">
    <location>
        <begin position="1"/>
        <end position="35"/>
    </location>
</feature>
<dbReference type="Gene3D" id="3.40.50.1820">
    <property type="entry name" value="alpha/beta hydrolase"/>
    <property type="match status" value="1"/>
</dbReference>
<feature type="compositionally biased region" description="Polar residues" evidence="1">
    <location>
        <begin position="18"/>
        <end position="35"/>
    </location>
</feature>
<dbReference type="InterPro" id="IPR002925">
    <property type="entry name" value="Dienelactn_hydro"/>
</dbReference>
<dbReference type="PANTHER" id="PTHR46623:SF6">
    <property type="entry name" value="ALPHA_BETA-HYDROLASES SUPERFAMILY PROTEIN"/>
    <property type="match status" value="1"/>
</dbReference>
<protein>
    <submittedName>
        <fullName evidence="4">Protein usf</fullName>
    </submittedName>
</protein>
<dbReference type="SUPFAM" id="SSF53474">
    <property type="entry name" value="alpha/beta-Hydrolases"/>
    <property type="match status" value="1"/>
</dbReference>
<dbReference type="Proteomes" id="UP000694888">
    <property type="component" value="Unplaced"/>
</dbReference>
<dbReference type="Pfam" id="PF01738">
    <property type="entry name" value="DLH"/>
    <property type="match status" value="1"/>
</dbReference>
<dbReference type="GeneID" id="101847027"/>
<evidence type="ECO:0000259" key="2">
    <source>
        <dbReference type="Pfam" id="PF01738"/>
    </source>
</evidence>
<dbReference type="RefSeq" id="XP_005094588.1">
    <property type="nucleotide sequence ID" value="XM_005094531.3"/>
</dbReference>
<dbReference type="InterPro" id="IPR051049">
    <property type="entry name" value="Dienelactone_hydrolase-like"/>
</dbReference>
<evidence type="ECO:0000313" key="4">
    <source>
        <dbReference type="RefSeq" id="XP_005094588.1"/>
    </source>
</evidence>
<dbReference type="PANTHER" id="PTHR46623">
    <property type="entry name" value="CARBOXYMETHYLENEBUTENOLIDASE-RELATED"/>
    <property type="match status" value="1"/>
</dbReference>
<dbReference type="InterPro" id="IPR029058">
    <property type="entry name" value="AB_hydrolase_fold"/>
</dbReference>
<evidence type="ECO:0000256" key="1">
    <source>
        <dbReference type="SAM" id="MobiDB-lite"/>
    </source>
</evidence>
<keyword evidence="3" id="KW-1185">Reference proteome</keyword>
<proteinExistence type="predicted"/>